<dbReference type="EMBL" id="LGKN01000006">
    <property type="protein sequence ID" value="KPL87185.1"/>
    <property type="molecule type" value="Genomic_DNA"/>
</dbReference>
<evidence type="ECO:0000256" key="1">
    <source>
        <dbReference type="ARBA" id="ARBA00005417"/>
    </source>
</evidence>
<reference evidence="6 8" key="1">
    <citation type="journal article" date="2015" name="Genome Announc.">
        <title>Draft Genome Sequence of a Heterotrophic Facultative Anaerobic Thermophilic Bacterium, Ardenticatena maritima Strain 110ST.</title>
        <authorList>
            <person name="Kawaichi S."/>
            <person name="Yoshida T."/>
            <person name="Sako Y."/>
            <person name="Nakamura R."/>
        </authorList>
    </citation>
    <scope>NUCLEOTIDE SEQUENCE [LARGE SCALE GENOMIC DNA]</scope>
    <source>
        <strain evidence="6 8">110S</strain>
    </source>
</reference>
<dbReference type="Gene3D" id="3.40.50.300">
    <property type="entry name" value="P-loop containing nucleotide triphosphate hydrolases"/>
    <property type="match status" value="1"/>
</dbReference>
<dbReference type="InterPro" id="IPR003593">
    <property type="entry name" value="AAA+_ATPase"/>
</dbReference>
<dbReference type="InterPro" id="IPR027417">
    <property type="entry name" value="P-loop_NTPase"/>
</dbReference>
<dbReference type="CDD" id="cd03235">
    <property type="entry name" value="ABC_Metallic_Cations"/>
    <property type="match status" value="1"/>
</dbReference>
<dbReference type="InterPro" id="IPR003439">
    <property type="entry name" value="ABC_transporter-like_ATP-bd"/>
</dbReference>
<dbReference type="GO" id="GO:0016887">
    <property type="term" value="F:ATP hydrolysis activity"/>
    <property type="evidence" value="ECO:0007669"/>
    <property type="project" value="InterPro"/>
</dbReference>
<name>A0A0M8K8H8_9CHLR</name>
<reference evidence="8" key="3">
    <citation type="submission" date="2015-08" db="EMBL/GenBank/DDBJ databases">
        <title>Draft Genome Sequence of a Heterotrophic Facultative Anaerobic Bacterium Ardenticatena maritima Strain 110S.</title>
        <authorList>
            <person name="Kawaichi S."/>
            <person name="Yoshida T."/>
            <person name="Sako Y."/>
            <person name="Nakamura R."/>
        </authorList>
    </citation>
    <scope>NUCLEOTIDE SEQUENCE [LARGE SCALE GENOMIC DNA]</scope>
    <source>
        <strain evidence="8">110S</strain>
    </source>
</reference>
<dbReference type="PANTHER" id="PTHR42734">
    <property type="entry name" value="METAL TRANSPORT SYSTEM ATP-BINDING PROTEIN TM_0124-RELATED"/>
    <property type="match status" value="1"/>
</dbReference>
<feature type="domain" description="ABC transporter" evidence="5">
    <location>
        <begin position="20"/>
        <end position="251"/>
    </location>
</feature>
<evidence type="ECO:0000256" key="2">
    <source>
        <dbReference type="ARBA" id="ARBA00022448"/>
    </source>
</evidence>
<gene>
    <name evidence="6" type="ORF">ARMA_0869</name>
    <name evidence="7" type="ORF">SE16_11705</name>
</gene>
<dbReference type="Proteomes" id="UP000050502">
    <property type="component" value="Unassembled WGS sequence"/>
</dbReference>
<evidence type="ECO:0000256" key="4">
    <source>
        <dbReference type="ARBA" id="ARBA00022840"/>
    </source>
</evidence>
<keyword evidence="2" id="KW-0813">Transport</keyword>
<dbReference type="Pfam" id="PF00005">
    <property type="entry name" value="ABC_tran"/>
    <property type="match status" value="1"/>
</dbReference>
<dbReference type="InterPro" id="IPR050153">
    <property type="entry name" value="Metal_Ion_Import_ABC"/>
</dbReference>
<evidence type="ECO:0000313" key="8">
    <source>
        <dbReference type="Proteomes" id="UP000037784"/>
    </source>
</evidence>
<protein>
    <recommendedName>
        <fullName evidence="5">ABC transporter domain-containing protein</fullName>
    </recommendedName>
</protein>
<dbReference type="FunFam" id="3.40.50.300:FF:000134">
    <property type="entry name" value="Iron-enterobactin ABC transporter ATP-binding protein"/>
    <property type="match status" value="1"/>
</dbReference>
<evidence type="ECO:0000313" key="9">
    <source>
        <dbReference type="Proteomes" id="UP000050502"/>
    </source>
</evidence>
<dbReference type="STRING" id="872965.SE16_11705"/>
<dbReference type="InterPro" id="IPR017871">
    <property type="entry name" value="ABC_transporter-like_CS"/>
</dbReference>
<evidence type="ECO:0000259" key="5">
    <source>
        <dbReference type="PROSITE" id="PS50893"/>
    </source>
</evidence>
<keyword evidence="3" id="KW-0547">Nucleotide-binding</keyword>
<keyword evidence="8" id="KW-1185">Reference proteome</keyword>
<keyword evidence="4" id="KW-0067">ATP-binding</keyword>
<evidence type="ECO:0000313" key="6">
    <source>
        <dbReference type="EMBL" id="GAP62446.1"/>
    </source>
</evidence>
<dbReference type="GO" id="GO:0005524">
    <property type="term" value="F:ATP binding"/>
    <property type="evidence" value="ECO:0007669"/>
    <property type="project" value="UniProtKB-KW"/>
</dbReference>
<dbReference type="PANTHER" id="PTHR42734:SF5">
    <property type="entry name" value="IRON TRANSPORT SYSTEM ATP-BINDING PROTEIN HI_0361-RELATED"/>
    <property type="match status" value="1"/>
</dbReference>
<comment type="caution">
    <text evidence="6">The sequence shown here is derived from an EMBL/GenBank/DDBJ whole genome shotgun (WGS) entry which is preliminary data.</text>
</comment>
<accession>A0A0M8K8H8</accession>
<dbReference type="EMBL" id="BBZA01000058">
    <property type="protein sequence ID" value="GAP62446.1"/>
    <property type="molecule type" value="Genomic_DNA"/>
</dbReference>
<dbReference type="RefSeq" id="WP_054492372.1">
    <property type="nucleotide sequence ID" value="NZ_BBZA01000058.1"/>
</dbReference>
<comment type="similarity">
    <text evidence="1">Belongs to the ABC transporter superfamily.</text>
</comment>
<proteinExistence type="inferred from homology"/>
<reference evidence="7 9" key="2">
    <citation type="submission" date="2015-07" db="EMBL/GenBank/DDBJ databases">
        <title>Whole genome sequence of Ardenticatena maritima DSM 23922.</title>
        <authorList>
            <person name="Hemp J."/>
            <person name="Ward L.M."/>
            <person name="Pace L.A."/>
            <person name="Fischer W.W."/>
        </authorList>
    </citation>
    <scope>NUCLEOTIDE SEQUENCE [LARGE SCALE GENOMIC DNA]</scope>
    <source>
        <strain evidence="7 9">110S</strain>
    </source>
</reference>
<dbReference type="AlphaFoldDB" id="A0A0M8K8H8"/>
<dbReference type="OrthoDB" id="9806726at2"/>
<evidence type="ECO:0000313" key="7">
    <source>
        <dbReference type="EMBL" id="KPL87185.1"/>
    </source>
</evidence>
<dbReference type="PROSITE" id="PS50893">
    <property type="entry name" value="ABC_TRANSPORTER_2"/>
    <property type="match status" value="1"/>
</dbReference>
<organism evidence="6 8">
    <name type="scientific">Ardenticatena maritima</name>
    <dbReference type="NCBI Taxonomy" id="872965"/>
    <lineage>
        <taxon>Bacteria</taxon>
        <taxon>Bacillati</taxon>
        <taxon>Chloroflexota</taxon>
        <taxon>Ardenticatenia</taxon>
        <taxon>Ardenticatenales</taxon>
        <taxon>Ardenticatenaceae</taxon>
        <taxon>Ardenticatena</taxon>
    </lineage>
</organism>
<dbReference type="Proteomes" id="UP000037784">
    <property type="component" value="Unassembled WGS sequence"/>
</dbReference>
<evidence type="ECO:0000256" key="3">
    <source>
        <dbReference type="ARBA" id="ARBA00022741"/>
    </source>
</evidence>
<dbReference type="PROSITE" id="PS00211">
    <property type="entry name" value="ABC_TRANSPORTER_1"/>
    <property type="match status" value="1"/>
</dbReference>
<dbReference type="SUPFAM" id="SSF52540">
    <property type="entry name" value="P-loop containing nucleoside triphosphate hydrolases"/>
    <property type="match status" value="1"/>
</dbReference>
<sequence>MSVAYQRSPVEVSEPAMPAVEAAHVSVRYGARVALEDVTFSVAPATRVAIVGPNGAGKSTLLKVVAGLIQPTEGTVRVFGRSPRATREIAYVPQHKDVDWRFPLTVYDVVMMGRAAHIGLLRRPRREDHEAVRLALAEVDLLDLADRQIGQLSGGQQQRMFIARALVQEARIVLMDEPLNGLDIPSQRMVFRIWDMLRDRGVTLLVATHDLDQANTMFDRVMVLNRRLLAYGAPRAVFTPATLSAAYGPHLHLVPAEDESVMVLSDTCCEGGVHQ</sequence>
<dbReference type="SMART" id="SM00382">
    <property type="entry name" value="AAA"/>
    <property type="match status" value="1"/>
</dbReference>
<dbReference type="InParanoid" id="A0A0M8K8H8"/>